<dbReference type="PANTHER" id="PTHR33096">
    <property type="entry name" value="CXC2 DOMAIN-CONTAINING PROTEIN"/>
    <property type="match status" value="1"/>
</dbReference>
<organism evidence="2 3">
    <name type="scientific">Roridomyces roridus</name>
    <dbReference type="NCBI Taxonomy" id="1738132"/>
    <lineage>
        <taxon>Eukaryota</taxon>
        <taxon>Fungi</taxon>
        <taxon>Dikarya</taxon>
        <taxon>Basidiomycota</taxon>
        <taxon>Agaricomycotina</taxon>
        <taxon>Agaricomycetes</taxon>
        <taxon>Agaricomycetidae</taxon>
        <taxon>Agaricales</taxon>
        <taxon>Marasmiineae</taxon>
        <taxon>Mycenaceae</taxon>
        <taxon>Roridomyces</taxon>
    </lineage>
</organism>
<protein>
    <recommendedName>
        <fullName evidence="4">CxC1-like cysteine cluster associated with KDZ transposases domain-containing protein</fullName>
    </recommendedName>
</protein>
<name>A0AAD7AWS7_9AGAR</name>
<evidence type="ECO:0000313" key="3">
    <source>
        <dbReference type="Proteomes" id="UP001221142"/>
    </source>
</evidence>
<dbReference type="InterPro" id="IPR040521">
    <property type="entry name" value="KDZ"/>
</dbReference>
<evidence type="ECO:0000313" key="2">
    <source>
        <dbReference type="EMBL" id="KAJ7602323.1"/>
    </source>
</evidence>
<feature type="compositionally biased region" description="Acidic residues" evidence="1">
    <location>
        <begin position="948"/>
        <end position="962"/>
    </location>
</feature>
<reference evidence="2" key="1">
    <citation type="submission" date="2023-03" db="EMBL/GenBank/DDBJ databases">
        <title>Massive genome expansion in bonnet fungi (Mycena s.s.) driven by repeated elements and novel gene families across ecological guilds.</title>
        <authorList>
            <consortium name="Lawrence Berkeley National Laboratory"/>
            <person name="Harder C.B."/>
            <person name="Miyauchi S."/>
            <person name="Viragh M."/>
            <person name="Kuo A."/>
            <person name="Thoen E."/>
            <person name="Andreopoulos B."/>
            <person name="Lu D."/>
            <person name="Skrede I."/>
            <person name="Drula E."/>
            <person name="Henrissat B."/>
            <person name="Morin E."/>
            <person name="Kohler A."/>
            <person name="Barry K."/>
            <person name="LaButti K."/>
            <person name="Morin E."/>
            <person name="Salamov A."/>
            <person name="Lipzen A."/>
            <person name="Mereny Z."/>
            <person name="Hegedus B."/>
            <person name="Baldrian P."/>
            <person name="Stursova M."/>
            <person name="Weitz H."/>
            <person name="Taylor A."/>
            <person name="Grigoriev I.V."/>
            <person name="Nagy L.G."/>
            <person name="Martin F."/>
            <person name="Kauserud H."/>
        </authorList>
    </citation>
    <scope>NUCLEOTIDE SEQUENCE</scope>
    <source>
        <strain evidence="2">9284</strain>
    </source>
</reference>
<accession>A0AAD7AWS7</accession>
<evidence type="ECO:0000256" key="1">
    <source>
        <dbReference type="SAM" id="MobiDB-lite"/>
    </source>
</evidence>
<sequence length="989" mass="112532">MSIRRFKGRSRTWQVLGSTTGVDDCAPAPPVKKLRLGPMKLAQYQDNRAIQRKETWDVMSTTNRQNLLALQEMAAAPEFDASNAPDLLTVAGVLDGTHEAQISHAGGDHGGETLEDIIELTERARTRCKDTRTRRDRTQKRNDAFAAQMPSMLKAYSAFRARGKPDEGDEGQPELYQVTVIDLFTEQSETLSLPLGCGGFSAALLRLGLVPSAPWTPTFVFTMATLDFYRVSHARCPQFSIYAFTKTLADLHGVPVRSTMHQHFSIALDLYLDLRRRTELQVLTHLGREDPAWRMKNCCPACSYRLEGEDELIFSMLVTMDGNDSLKRVLRRGPGDDGPGETNERWDDRDASDGYYLPRAQVDEWARRRLANILPSDDNGAENPCKERWKNMLNDVTAKMWGIFDETGLFLCLCRHGFALVMVDMLRSGELSKYPLAVVEHLLKHFGVDIGVGYDIGCHFCTTLDKSELGPKAREARLRCLVGSFHGHAHNRLCQVCFLALYVKGLGIEDLEGCERRFSRSNALAGCSRRASRFHRQQEITGYFKHMDDYDVYASLATFLCSNYEQSLKILDDEPIVRQMMRDEDVVDGEEFVQALADETVYLQELWKSSKKAEDTPETRYVACLVAESADLAKVTACRAAVRQSRSDDAAFTPGKTKADMALRHALEKRERSAMALADIEQELGITTRWTPTSPSYIAAEEEARSLEYQRALDRLELLVVERLFELTKMNQSGTGYKMRKHIAKSLQARSKAVRSAVAKYNAAAAAVTPPRDHVDIEQVLEYAFLADFDLLRHSHHEVHRQYWARPAYRAVMNRWFRLERAREEIKRLDVEIRRFVTWMRDESVFLHKRERELRWTEGKTEQQVEDDHALAVHLAEYRERRGRFEQSHMMRLHTLKRRWGTRCTASLTPGVPLQSVSPDEDEEDQMLVDAEREVGMAGGEEPTRQADDDEDHSEGEDDEAHDEQVSDLLFKIAGLGIDAEERGESITE</sequence>
<gene>
    <name evidence="2" type="ORF">FB45DRAFT_1047127</name>
</gene>
<dbReference type="Pfam" id="PF18758">
    <property type="entry name" value="KDZ"/>
    <property type="match status" value="1"/>
</dbReference>
<dbReference type="Proteomes" id="UP001221142">
    <property type="component" value="Unassembled WGS sequence"/>
</dbReference>
<proteinExistence type="predicted"/>
<dbReference type="EMBL" id="JARKIF010000234">
    <property type="protein sequence ID" value="KAJ7602323.1"/>
    <property type="molecule type" value="Genomic_DNA"/>
</dbReference>
<feature type="region of interest" description="Disordered" evidence="1">
    <location>
        <begin position="908"/>
        <end position="968"/>
    </location>
</feature>
<keyword evidence="3" id="KW-1185">Reference proteome</keyword>
<dbReference type="AlphaFoldDB" id="A0AAD7AWS7"/>
<evidence type="ECO:0008006" key="4">
    <source>
        <dbReference type="Google" id="ProtNLM"/>
    </source>
</evidence>
<comment type="caution">
    <text evidence="2">The sequence shown here is derived from an EMBL/GenBank/DDBJ whole genome shotgun (WGS) entry which is preliminary data.</text>
</comment>
<dbReference type="PANTHER" id="PTHR33096:SF1">
    <property type="entry name" value="CXC1-LIKE CYSTEINE CLUSTER ASSOCIATED WITH KDZ TRANSPOSASES DOMAIN-CONTAINING PROTEIN"/>
    <property type="match status" value="1"/>
</dbReference>